<evidence type="ECO:0000313" key="4">
    <source>
        <dbReference type="EMBL" id="GIP53289.1"/>
    </source>
</evidence>
<dbReference type="Gene3D" id="3.40.630.30">
    <property type="match status" value="1"/>
</dbReference>
<evidence type="ECO:0000259" key="3">
    <source>
        <dbReference type="PROSITE" id="PS51186"/>
    </source>
</evidence>
<accession>A0ABQ4MBF2</accession>
<organism evidence="4 5">
    <name type="scientific">Paenibacillus vini</name>
    <dbReference type="NCBI Taxonomy" id="1476024"/>
    <lineage>
        <taxon>Bacteria</taxon>
        <taxon>Bacillati</taxon>
        <taxon>Bacillota</taxon>
        <taxon>Bacilli</taxon>
        <taxon>Bacillales</taxon>
        <taxon>Paenibacillaceae</taxon>
        <taxon>Paenibacillus</taxon>
    </lineage>
</organism>
<comment type="caution">
    <text evidence="4">The sequence shown here is derived from an EMBL/GenBank/DDBJ whole genome shotgun (WGS) entry which is preliminary data.</text>
</comment>
<dbReference type="InterPro" id="IPR050680">
    <property type="entry name" value="YpeA/RimI_acetyltransf"/>
</dbReference>
<dbReference type="Pfam" id="PF13420">
    <property type="entry name" value="Acetyltransf_4"/>
    <property type="match status" value="1"/>
</dbReference>
<proteinExistence type="predicted"/>
<dbReference type="PANTHER" id="PTHR43420">
    <property type="entry name" value="ACETYLTRANSFERASE"/>
    <property type="match status" value="1"/>
</dbReference>
<evidence type="ECO:0000256" key="1">
    <source>
        <dbReference type="ARBA" id="ARBA00022679"/>
    </source>
</evidence>
<evidence type="ECO:0000256" key="2">
    <source>
        <dbReference type="ARBA" id="ARBA00023315"/>
    </source>
</evidence>
<name>A0ABQ4MBF2_9BACL</name>
<dbReference type="SUPFAM" id="SSF55729">
    <property type="entry name" value="Acyl-CoA N-acyltransferases (Nat)"/>
    <property type="match status" value="1"/>
</dbReference>
<evidence type="ECO:0000313" key="5">
    <source>
        <dbReference type="Proteomes" id="UP000679992"/>
    </source>
</evidence>
<dbReference type="Proteomes" id="UP000679992">
    <property type="component" value="Unassembled WGS sequence"/>
</dbReference>
<feature type="domain" description="N-acetyltransferase" evidence="3">
    <location>
        <begin position="1"/>
        <end position="166"/>
    </location>
</feature>
<dbReference type="RefSeq" id="WP_213654887.1">
    <property type="nucleotide sequence ID" value="NZ_BOSL01000006.1"/>
</dbReference>
<protein>
    <submittedName>
        <fullName evidence="4">GNAT family N-acetyltransferase</fullName>
    </submittedName>
</protein>
<dbReference type="InterPro" id="IPR000182">
    <property type="entry name" value="GNAT_dom"/>
</dbReference>
<keyword evidence="5" id="KW-1185">Reference proteome</keyword>
<keyword evidence="1" id="KW-0808">Transferase</keyword>
<dbReference type="InterPro" id="IPR016181">
    <property type="entry name" value="Acyl_CoA_acyltransferase"/>
</dbReference>
<reference evidence="4 5" key="1">
    <citation type="submission" date="2021-03" db="EMBL/GenBank/DDBJ databases">
        <title>Antimicrobial resistance genes in bacteria isolated from Japanese honey, and their potential for conferring macrolide and lincosamide resistance in the American foulbrood pathogen Paenibacillus larvae.</title>
        <authorList>
            <person name="Okamoto M."/>
            <person name="Kumagai M."/>
            <person name="Kanamori H."/>
            <person name="Takamatsu D."/>
        </authorList>
    </citation>
    <scope>NUCLEOTIDE SEQUENCE [LARGE SCALE GENOMIC DNA]</scope>
    <source>
        <strain evidence="4 5">J42TS3</strain>
    </source>
</reference>
<gene>
    <name evidence="4" type="primary">ps305</name>
    <name evidence="4" type="ORF">J42TS3_23240</name>
</gene>
<dbReference type="CDD" id="cd04301">
    <property type="entry name" value="NAT_SF"/>
    <property type="match status" value="1"/>
</dbReference>
<keyword evidence="2" id="KW-0012">Acyltransferase</keyword>
<dbReference type="EMBL" id="BOSL01000006">
    <property type="protein sequence ID" value="GIP53289.1"/>
    <property type="molecule type" value="Genomic_DNA"/>
</dbReference>
<sequence>MIVRVLQESDAKSYQEVRLSGLRNDPDAFGSAFEREKEFSLETVISRISPTQDKFVLGAFVEGELVGIVAFVREVGMKIAHKGNIFGMYVAPEMRGTGVGRELLLELIKKAKDMEDLEQINLTVISGNSNAKKLYASLGFEIYGTERNAIKYKGQYFDEDLMALKL</sequence>
<dbReference type="PROSITE" id="PS51186">
    <property type="entry name" value="GNAT"/>
    <property type="match status" value="1"/>
</dbReference>